<proteinExistence type="predicted"/>
<name>A0AA38MNP1_9CUCU</name>
<keyword evidence="3" id="KW-1185">Reference proteome</keyword>
<evidence type="ECO:0000313" key="3">
    <source>
        <dbReference type="Proteomes" id="UP001168821"/>
    </source>
</evidence>
<organism evidence="2 3">
    <name type="scientific">Zophobas morio</name>
    <dbReference type="NCBI Taxonomy" id="2755281"/>
    <lineage>
        <taxon>Eukaryota</taxon>
        <taxon>Metazoa</taxon>
        <taxon>Ecdysozoa</taxon>
        <taxon>Arthropoda</taxon>
        <taxon>Hexapoda</taxon>
        <taxon>Insecta</taxon>
        <taxon>Pterygota</taxon>
        <taxon>Neoptera</taxon>
        <taxon>Endopterygota</taxon>
        <taxon>Coleoptera</taxon>
        <taxon>Polyphaga</taxon>
        <taxon>Cucujiformia</taxon>
        <taxon>Tenebrionidae</taxon>
        <taxon>Zophobas</taxon>
    </lineage>
</organism>
<dbReference type="EMBL" id="JALNTZ010000002">
    <property type="protein sequence ID" value="KAJ3662228.1"/>
    <property type="molecule type" value="Genomic_DNA"/>
</dbReference>
<feature type="region of interest" description="Disordered" evidence="1">
    <location>
        <begin position="45"/>
        <end position="66"/>
    </location>
</feature>
<sequence>MKIVHLGRPELIEGALLQRKSICYTDVMPMGFLVYTGCTVTHCRRRRSHKEKPRSGSPKLWKSRWRGSECHQSNDLEVTSGSSRNAWLFKYGPPPRASNLVKSIPVD</sequence>
<evidence type="ECO:0000256" key="1">
    <source>
        <dbReference type="SAM" id="MobiDB-lite"/>
    </source>
</evidence>
<accession>A0AA38MNP1</accession>
<evidence type="ECO:0000313" key="2">
    <source>
        <dbReference type="EMBL" id="KAJ3662228.1"/>
    </source>
</evidence>
<reference evidence="2" key="1">
    <citation type="journal article" date="2023" name="G3 (Bethesda)">
        <title>Whole genome assemblies of Zophobas morio and Tenebrio molitor.</title>
        <authorList>
            <person name="Kaur S."/>
            <person name="Stinson S.A."/>
            <person name="diCenzo G.C."/>
        </authorList>
    </citation>
    <scope>NUCLEOTIDE SEQUENCE</scope>
    <source>
        <strain evidence="2">QUZm001</strain>
    </source>
</reference>
<gene>
    <name evidence="2" type="ORF">Zmor_006584</name>
</gene>
<dbReference type="AlphaFoldDB" id="A0AA38MNP1"/>
<comment type="caution">
    <text evidence="2">The sequence shown here is derived from an EMBL/GenBank/DDBJ whole genome shotgun (WGS) entry which is preliminary data.</text>
</comment>
<dbReference type="Proteomes" id="UP001168821">
    <property type="component" value="Unassembled WGS sequence"/>
</dbReference>
<protein>
    <submittedName>
        <fullName evidence="2">Uncharacterized protein</fullName>
    </submittedName>
</protein>